<reference evidence="1" key="1">
    <citation type="submission" date="2020-08" db="EMBL/GenBank/DDBJ databases">
        <title>Multicomponent nature underlies the extraordinary mechanical properties of spider dragline silk.</title>
        <authorList>
            <person name="Kono N."/>
            <person name="Nakamura H."/>
            <person name="Mori M."/>
            <person name="Yoshida Y."/>
            <person name="Ohtoshi R."/>
            <person name="Malay A.D."/>
            <person name="Moran D.A.P."/>
            <person name="Tomita M."/>
            <person name="Numata K."/>
            <person name="Arakawa K."/>
        </authorList>
    </citation>
    <scope>NUCLEOTIDE SEQUENCE</scope>
</reference>
<keyword evidence="2" id="KW-1185">Reference proteome</keyword>
<proteinExistence type="predicted"/>
<dbReference type="AlphaFoldDB" id="A0A8X6XIE5"/>
<accession>A0A8X6XIE5</accession>
<organism evidence="1 2">
    <name type="scientific">Trichonephila inaurata madagascariensis</name>
    <dbReference type="NCBI Taxonomy" id="2747483"/>
    <lineage>
        <taxon>Eukaryota</taxon>
        <taxon>Metazoa</taxon>
        <taxon>Ecdysozoa</taxon>
        <taxon>Arthropoda</taxon>
        <taxon>Chelicerata</taxon>
        <taxon>Arachnida</taxon>
        <taxon>Araneae</taxon>
        <taxon>Araneomorphae</taxon>
        <taxon>Entelegynae</taxon>
        <taxon>Araneoidea</taxon>
        <taxon>Nephilidae</taxon>
        <taxon>Trichonephila</taxon>
        <taxon>Trichonephila inaurata</taxon>
    </lineage>
</organism>
<gene>
    <name evidence="1" type="ORF">TNIN_231781</name>
</gene>
<comment type="caution">
    <text evidence="1">The sequence shown here is derived from an EMBL/GenBank/DDBJ whole genome shotgun (WGS) entry which is preliminary data.</text>
</comment>
<dbReference type="Proteomes" id="UP000886998">
    <property type="component" value="Unassembled WGS sequence"/>
</dbReference>
<dbReference type="EMBL" id="BMAV01009875">
    <property type="protein sequence ID" value="GFY54458.1"/>
    <property type="molecule type" value="Genomic_DNA"/>
</dbReference>
<name>A0A8X6XIE5_9ARAC</name>
<protein>
    <submittedName>
        <fullName evidence="1">Uncharacterized protein</fullName>
    </submittedName>
</protein>
<evidence type="ECO:0000313" key="2">
    <source>
        <dbReference type="Proteomes" id="UP000886998"/>
    </source>
</evidence>
<evidence type="ECO:0000313" key="1">
    <source>
        <dbReference type="EMBL" id="GFY54458.1"/>
    </source>
</evidence>
<sequence length="93" mass="10471">MPKLIVSLIQLEFEKKSLLLTNKPESYLHLCKVMSSVMSRDDNNSKSYVPVPSAIVNLINIPMLSSLVEIRILAKAQWLRTVDVTCSNNAKKL</sequence>